<dbReference type="InterPro" id="IPR018958">
    <property type="entry name" value="Knr4/Smi1-like_dom"/>
</dbReference>
<dbReference type="EMBL" id="BMFK01000001">
    <property type="protein sequence ID" value="GGE73696.1"/>
    <property type="molecule type" value="Genomic_DNA"/>
</dbReference>
<keyword evidence="3" id="KW-1185">Reference proteome</keyword>
<feature type="domain" description="Knr4/Smi1-like" evidence="1">
    <location>
        <begin position="16"/>
        <end position="133"/>
    </location>
</feature>
<dbReference type="SMART" id="SM00860">
    <property type="entry name" value="SMI1_KNR4"/>
    <property type="match status" value="1"/>
</dbReference>
<dbReference type="Pfam" id="PF09346">
    <property type="entry name" value="SMI1_KNR4"/>
    <property type="match status" value="1"/>
</dbReference>
<dbReference type="SUPFAM" id="SSF160631">
    <property type="entry name" value="SMI1/KNR4-like"/>
    <property type="match status" value="1"/>
</dbReference>
<comment type="caution">
    <text evidence="2">The sequence shown here is derived from an EMBL/GenBank/DDBJ whole genome shotgun (WGS) entry which is preliminary data.</text>
</comment>
<sequence length="313" mass="35221">MKKVINMIDSSSKVPGVSLLELKKTERELGAIFPDEYKELFLETNGAKFGDWTLFPIHIDRRSELAIDIVKQNRENRPEKISNDMICIGENVNGDKMCYRIRKRFMQEQIYLWSNKIGTSDCKALTLSQFIDWYVPKANANKTKTVGIFKVESGKLIVTDPCYKVDEQEEVQIILSNVKSGNWTASISYNNEEIVKSVLAFYGEKKTRGKWNDCDTLIGVDSGQAGIFDFILFGRDDAIQYEVENIYDIKIDEVGIKYFVACSDTAASDAQGGVVPGGVVSMSGYGDGMYEVKVKYNTSKEIVGVMIDFGDDE</sequence>
<dbReference type="RefSeq" id="WP_188388613.1">
    <property type="nucleotide sequence ID" value="NZ_BMFK01000001.1"/>
</dbReference>
<accession>A0A917AVF9</accession>
<dbReference type="Proteomes" id="UP000605259">
    <property type="component" value="Unassembled WGS sequence"/>
</dbReference>
<protein>
    <recommendedName>
        <fullName evidence="1">Knr4/Smi1-like domain-containing protein</fullName>
    </recommendedName>
</protein>
<evidence type="ECO:0000313" key="3">
    <source>
        <dbReference type="Proteomes" id="UP000605259"/>
    </source>
</evidence>
<organism evidence="2 3">
    <name type="scientific">Priestia taiwanensis</name>
    <dbReference type="NCBI Taxonomy" id="1347902"/>
    <lineage>
        <taxon>Bacteria</taxon>
        <taxon>Bacillati</taxon>
        <taxon>Bacillota</taxon>
        <taxon>Bacilli</taxon>
        <taxon>Bacillales</taxon>
        <taxon>Bacillaceae</taxon>
        <taxon>Priestia</taxon>
    </lineage>
</organism>
<evidence type="ECO:0000259" key="1">
    <source>
        <dbReference type="SMART" id="SM00860"/>
    </source>
</evidence>
<dbReference type="Gene3D" id="3.40.1580.10">
    <property type="entry name" value="SMI1/KNR4-like"/>
    <property type="match status" value="1"/>
</dbReference>
<proteinExistence type="predicted"/>
<name>A0A917AVF9_9BACI</name>
<dbReference type="InterPro" id="IPR037883">
    <property type="entry name" value="Knr4/Smi1-like_sf"/>
</dbReference>
<dbReference type="AlphaFoldDB" id="A0A917AVF9"/>
<reference evidence="2" key="1">
    <citation type="journal article" date="2014" name="Int. J. Syst. Evol. Microbiol.">
        <title>Complete genome sequence of Corynebacterium casei LMG S-19264T (=DSM 44701T), isolated from a smear-ripened cheese.</title>
        <authorList>
            <consortium name="US DOE Joint Genome Institute (JGI-PGF)"/>
            <person name="Walter F."/>
            <person name="Albersmeier A."/>
            <person name="Kalinowski J."/>
            <person name="Ruckert C."/>
        </authorList>
    </citation>
    <scope>NUCLEOTIDE SEQUENCE</scope>
    <source>
        <strain evidence="2">CGMCC 1.12698</strain>
    </source>
</reference>
<gene>
    <name evidence="2" type="ORF">GCM10007140_24520</name>
</gene>
<evidence type="ECO:0000313" key="2">
    <source>
        <dbReference type="EMBL" id="GGE73696.1"/>
    </source>
</evidence>
<reference evidence="2" key="2">
    <citation type="submission" date="2020-09" db="EMBL/GenBank/DDBJ databases">
        <authorList>
            <person name="Sun Q."/>
            <person name="Zhou Y."/>
        </authorList>
    </citation>
    <scope>NUCLEOTIDE SEQUENCE</scope>
    <source>
        <strain evidence="2">CGMCC 1.12698</strain>
    </source>
</reference>